<dbReference type="Proteomes" id="UP000031671">
    <property type="component" value="Unassembled WGS sequence"/>
</dbReference>
<evidence type="ECO:0000259" key="1">
    <source>
        <dbReference type="SMART" id="SM00852"/>
    </source>
</evidence>
<reference evidence="2 3" key="2">
    <citation type="submission" date="2015-01" db="EMBL/GenBank/DDBJ databases">
        <authorList>
            <consortium name="NBRP consortium"/>
            <person name="Sawabe T."/>
            <person name="Meirelles P."/>
            <person name="Feng G."/>
            <person name="Sayaka M."/>
            <person name="Hattori M."/>
            <person name="Ohkuma M."/>
        </authorList>
    </citation>
    <scope>NUCLEOTIDE SEQUENCE [LARGE SCALE GENOMIC DNA]</scope>
    <source>
        <strain evidence="3">JCM 19231</strain>
    </source>
</reference>
<dbReference type="PANTHER" id="PTHR13939:SF0">
    <property type="entry name" value="NMN AMIDOHYDROLASE-LIKE PROTEIN YFAY"/>
    <property type="match status" value="1"/>
</dbReference>
<organism evidence="2 3">
    <name type="scientific">Vibrio ishigakensis</name>
    <dbReference type="NCBI Taxonomy" id="1481914"/>
    <lineage>
        <taxon>Bacteria</taxon>
        <taxon>Pseudomonadati</taxon>
        <taxon>Pseudomonadota</taxon>
        <taxon>Gammaproteobacteria</taxon>
        <taxon>Vibrionales</taxon>
        <taxon>Vibrionaceae</taxon>
        <taxon>Vibrio</taxon>
    </lineage>
</organism>
<dbReference type="InterPro" id="IPR050101">
    <property type="entry name" value="CinA"/>
</dbReference>
<dbReference type="PANTHER" id="PTHR13939">
    <property type="entry name" value="NICOTINAMIDE-NUCLEOTIDE AMIDOHYDROLASE PNCC"/>
    <property type="match status" value="1"/>
</dbReference>
<protein>
    <submittedName>
        <fullName evidence="2">Molybdopterin binding motif, cinA N-terminal domain</fullName>
    </submittedName>
</protein>
<dbReference type="InterPro" id="IPR036425">
    <property type="entry name" value="MoaB/Mog-like_dom_sf"/>
</dbReference>
<dbReference type="AlphaFoldDB" id="A0A0B8NXD2"/>
<proteinExistence type="predicted"/>
<dbReference type="Gene3D" id="3.40.980.10">
    <property type="entry name" value="MoaB/Mog-like domain"/>
    <property type="match status" value="1"/>
</dbReference>
<name>A0A0B8NXD2_9VIBR</name>
<dbReference type="SMART" id="SM00852">
    <property type="entry name" value="MoCF_biosynth"/>
    <property type="match status" value="1"/>
</dbReference>
<dbReference type="Pfam" id="PF00994">
    <property type="entry name" value="MoCF_biosynth"/>
    <property type="match status" value="1"/>
</dbReference>
<evidence type="ECO:0000313" key="2">
    <source>
        <dbReference type="EMBL" id="GAM56922.1"/>
    </source>
</evidence>
<accession>A0A0B8NXD2</accession>
<comment type="caution">
    <text evidence="2">The sequence shown here is derived from an EMBL/GenBank/DDBJ whole genome shotgun (WGS) entry which is preliminary data.</text>
</comment>
<gene>
    <name evidence="2" type="ORF">JCM19231_4455</name>
</gene>
<dbReference type="SUPFAM" id="SSF53218">
    <property type="entry name" value="Molybdenum cofactor biosynthesis proteins"/>
    <property type="match status" value="1"/>
</dbReference>
<dbReference type="InterPro" id="IPR001453">
    <property type="entry name" value="MoaB/Mog_dom"/>
</dbReference>
<feature type="domain" description="MoaB/Mog" evidence="1">
    <location>
        <begin position="1"/>
        <end position="167"/>
    </location>
</feature>
<sequence length="382" mass="42282">MLSTGEEVLFGDIVDTNASWLSSTLFESGFQMTTRTTVGDSLEAISSALNHLADKHDVVIVNGGLGPTSDDLTAEAAALSANTQLELYPEWVERIQQMFDSWGREMPESNIKQAMLPQGSTILDNPRGTACGFTVNISGAQCYFTPGVPHEFKTMVNQEIIPHMQANHACIEAKKIHRLFTYGLSESGIANTLEPLSRPQGVILGYRSALPYIEVKVFYSELSTEVEEYVGRVEQLLIDNTVSTNCHPVKAVFDKLPQRIAIFDGVTQGFFHSWLAESTEGTANLVSVNQSSNERLDSGLAGNAFYSLNLQQSGEKQWQLKLKTQNNILSQTVEFKRDYSFKARSIVISAIALDMLRRDVNELEPWGNYGSVVRLSSEIVKL</sequence>
<keyword evidence="3" id="KW-1185">Reference proteome</keyword>
<evidence type="ECO:0000313" key="3">
    <source>
        <dbReference type="Proteomes" id="UP000031671"/>
    </source>
</evidence>
<dbReference type="CDD" id="cd00885">
    <property type="entry name" value="cinA"/>
    <property type="match status" value="1"/>
</dbReference>
<reference evidence="2 3" key="1">
    <citation type="submission" date="2015-01" db="EMBL/GenBank/DDBJ databases">
        <title>Vibrio sp. C1 JCM 19231 whole genome shotgun sequence.</title>
        <authorList>
            <person name="Sawabe T."/>
            <person name="Meirelles P."/>
            <person name="Feng G."/>
            <person name="Sayaka M."/>
            <person name="Hattori M."/>
            <person name="Ohkuma M."/>
        </authorList>
    </citation>
    <scope>NUCLEOTIDE SEQUENCE [LARGE SCALE GENOMIC DNA]</scope>
    <source>
        <strain evidence="3">JCM 19231</strain>
    </source>
</reference>
<dbReference type="EMBL" id="BBRZ01000040">
    <property type="protein sequence ID" value="GAM56922.1"/>
    <property type="molecule type" value="Genomic_DNA"/>
</dbReference>